<organism evidence="5 6">
    <name type="scientific">Salipiger marinus</name>
    <dbReference type="NCBI Taxonomy" id="555512"/>
    <lineage>
        <taxon>Bacteria</taxon>
        <taxon>Pseudomonadati</taxon>
        <taxon>Pseudomonadota</taxon>
        <taxon>Alphaproteobacteria</taxon>
        <taxon>Rhodobacterales</taxon>
        <taxon>Roseobacteraceae</taxon>
        <taxon>Salipiger</taxon>
    </lineage>
</organism>
<dbReference type="STRING" id="555512.SAMN04487993_102570"/>
<dbReference type="PANTHER" id="PTHR35344:SF4">
    <property type="entry name" value="GAS VESICLE PROTEIN A1"/>
    <property type="match status" value="1"/>
</dbReference>
<keyword evidence="4" id="KW-0175">Coiled coil</keyword>
<gene>
    <name evidence="5" type="ORF">SAMN04487993_102570</name>
</gene>
<dbReference type="AlphaFoldDB" id="A0A1G8SPI1"/>
<evidence type="ECO:0000256" key="1">
    <source>
        <dbReference type="ARBA" id="ARBA00022987"/>
    </source>
</evidence>
<accession>A0A1G8SPI1</accession>
<sequence>MTQRNALQPDGLADILERILDKGIVIAGDVSVSLVGIELLSIRLRLLIATVDKAKELGINWWESDPRLSAEAHRLEQENQLLIERIAALERRLDQGQIAGGLI</sequence>
<comment type="subcellular location">
    <subcellularLocation>
        <location evidence="2">Gas vesicle</location>
    </subcellularLocation>
</comment>
<dbReference type="GO" id="GO:0012506">
    <property type="term" value="C:vesicle membrane"/>
    <property type="evidence" value="ECO:0007669"/>
    <property type="project" value="InterPro"/>
</dbReference>
<comment type="similarity">
    <text evidence="3">Belongs to the gas vesicle GvpA family.</text>
</comment>
<dbReference type="InterPro" id="IPR000638">
    <property type="entry name" value="Gas-vesicle_GvpA-like"/>
</dbReference>
<protein>
    <submittedName>
        <fullName evidence="5">Gas vesicle protein</fullName>
    </submittedName>
</protein>
<dbReference type="InterPro" id="IPR050530">
    <property type="entry name" value="GvpA"/>
</dbReference>
<reference evidence="5 6" key="1">
    <citation type="submission" date="2016-10" db="EMBL/GenBank/DDBJ databases">
        <authorList>
            <person name="de Groot N.N."/>
        </authorList>
    </citation>
    <scope>NUCLEOTIDE SEQUENCE [LARGE SCALE GENOMIC DNA]</scope>
    <source>
        <strain evidence="5 6">DSM 26424</strain>
    </source>
</reference>
<dbReference type="PANTHER" id="PTHR35344">
    <property type="entry name" value="GAS VESICLE STRUCTURAL PROTEIN 2-RELATED"/>
    <property type="match status" value="1"/>
</dbReference>
<dbReference type="PROSITE" id="PS00234">
    <property type="entry name" value="GAS_VESICLE_A_1"/>
    <property type="match status" value="1"/>
</dbReference>
<dbReference type="Proteomes" id="UP000199093">
    <property type="component" value="Unassembled WGS sequence"/>
</dbReference>
<proteinExistence type="inferred from homology"/>
<dbReference type="GO" id="GO:0005198">
    <property type="term" value="F:structural molecule activity"/>
    <property type="evidence" value="ECO:0007669"/>
    <property type="project" value="InterPro"/>
</dbReference>
<dbReference type="InterPro" id="IPR018493">
    <property type="entry name" value="GvpA-like_CS"/>
</dbReference>
<name>A0A1G8SPI1_9RHOB</name>
<dbReference type="Pfam" id="PF00741">
    <property type="entry name" value="Gas_vesicle"/>
    <property type="match status" value="1"/>
</dbReference>
<dbReference type="EMBL" id="FNEJ01000025">
    <property type="protein sequence ID" value="SDJ31053.1"/>
    <property type="molecule type" value="Genomic_DNA"/>
</dbReference>
<evidence type="ECO:0000313" key="6">
    <source>
        <dbReference type="Proteomes" id="UP000199093"/>
    </source>
</evidence>
<evidence type="ECO:0000256" key="3">
    <source>
        <dbReference type="ARBA" id="ARBA00035646"/>
    </source>
</evidence>
<feature type="coiled-coil region" evidence="4">
    <location>
        <begin position="72"/>
        <end position="99"/>
    </location>
</feature>
<evidence type="ECO:0000313" key="5">
    <source>
        <dbReference type="EMBL" id="SDJ31053.1"/>
    </source>
</evidence>
<keyword evidence="6" id="KW-1185">Reference proteome</keyword>
<keyword evidence="1" id="KW-0304">Gas vesicle</keyword>
<dbReference type="OrthoDB" id="532318at2"/>
<evidence type="ECO:0000256" key="4">
    <source>
        <dbReference type="SAM" id="Coils"/>
    </source>
</evidence>
<evidence type="ECO:0000256" key="2">
    <source>
        <dbReference type="ARBA" id="ARBA00035108"/>
    </source>
</evidence>
<dbReference type="GO" id="GO:0031411">
    <property type="term" value="C:gas vesicle"/>
    <property type="evidence" value="ECO:0007669"/>
    <property type="project" value="UniProtKB-SubCell"/>
</dbReference>